<dbReference type="OrthoDB" id="9801429at2"/>
<evidence type="ECO:0000313" key="1">
    <source>
        <dbReference type="EMBL" id="QDY87184.1"/>
    </source>
</evidence>
<proteinExistence type="predicted"/>
<dbReference type="RefSeq" id="WP_146368730.1">
    <property type="nucleotide sequence ID" value="NZ_CP042295.1"/>
</dbReference>
<gene>
    <name evidence="1" type="ORF">FRW55_03430</name>
</gene>
<dbReference type="AlphaFoldDB" id="A0A5B8K7C6"/>
<evidence type="ECO:0000313" key="2">
    <source>
        <dbReference type="Proteomes" id="UP000318927"/>
    </source>
</evidence>
<accession>A0A5B8K7C6</accession>
<sequence>MTLIKKIEIVKKLSKNNKGILKIKDMSDLGLSKSSIYYFLKKYNYKKIGRGIYISKDTWVDEMKILQKRLKNAIFSHDTALFLFNITDVAPSTYSMTVINGYNTKHLKNDPVRFFRTSKHLFDLGITEIETPFGNKVKVYNVERTICDLLRNRNKLDIRFIQEELKNFIRTKNINYRLLEDYSRKFRVSKILNTYLEILL</sequence>
<dbReference type="EMBL" id="CP042295">
    <property type="protein sequence ID" value="QDY87184.1"/>
    <property type="molecule type" value="Genomic_DNA"/>
</dbReference>
<dbReference type="Proteomes" id="UP000318927">
    <property type="component" value="Chromosome"/>
</dbReference>
<organism evidence="1 2">
    <name type="scientific">Mycoplasma anserisalpingitidis</name>
    <dbReference type="NCBI Taxonomy" id="519450"/>
    <lineage>
        <taxon>Bacteria</taxon>
        <taxon>Bacillati</taxon>
        <taxon>Mycoplasmatota</taxon>
        <taxon>Mollicutes</taxon>
        <taxon>Mycoplasmataceae</taxon>
        <taxon>Mycoplasma</taxon>
    </lineage>
</organism>
<dbReference type="KEGG" id="mans:FRW55_03430"/>
<keyword evidence="2" id="KW-1185">Reference proteome</keyword>
<protein>
    <submittedName>
        <fullName evidence="1">Abortive phage infection protein</fullName>
    </submittedName>
</protein>
<reference evidence="1 2" key="1">
    <citation type="journal article" date="2019" name="Microbiol. Resour. Announc.">
        <title>Complete Genome Sequences of Three Mycoplasma anserisalpingitis (Mycoplasma sp. 1220) Strains.</title>
        <authorList>
            <person name="Grozner D."/>
            <person name="Forro B."/>
            <person name="Kovacs A.B."/>
            <person name="Marton S."/>
            <person name="Banyai K."/>
            <person name="Kreizinger Z."/>
            <person name="Sulyok K.M."/>
            <person name="Gyuranecz M."/>
        </authorList>
    </citation>
    <scope>NUCLEOTIDE SEQUENCE [LARGE SCALE GENOMIC DNA]</scope>
    <source>
        <strain evidence="1 2">ATCC:BAA-2147</strain>
    </source>
</reference>
<name>A0A5B8K7C6_9MOLU</name>